<reference evidence="3 4" key="1">
    <citation type="submission" date="2018-08" db="EMBL/GenBank/DDBJ databases">
        <title>Lysobacter sp. zong2l5, whole genome shotgun sequence.</title>
        <authorList>
            <person name="Zhang X."/>
            <person name="Feng G."/>
            <person name="Zhu H."/>
        </authorList>
    </citation>
    <scope>NUCLEOTIDE SEQUENCE [LARGE SCALE GENOMIC DNA]</scope>
    <source>
        <strain evidence="4">zong2l5</strain>
    </source>
</reference>
<evidence type="ECO:0000256" key="2">
    <source>
        <dbReference type="SAM" id="SignalP"/>
    </source>
</evidence>
<keyword evidence="4" id="KW-1185">Reference proteome</keyword>
<dbReference type="OrthoDB" id="9810091at2"/>
<feature type="region of interest" description="Disordered" evidence="1">
    <location>
        <begin position="189"/>
        <end position="208"/>
    </location>
</feature>
<dbReference type="Proteomes" id="UP000264492">
    <property type="component" value="Unassembled WGS sequence"/>
</dbReference>
<dbReference type="EMBL" id="QTSU01000001">
    <property type="protein sequence ID" value="RDZ28785.1"/>
    <property type="molecule type" value="Genomic_DNA"/>
</dbReference>
<protein>
    <recommendedName>
        <fullName evidence="5">DUF4440 domain-containing protein</fullName>
    </recommendedName>
</protein>
<feature type="compositionally biased region" description="Basic and acidic residues" evidence="1">
    <location>
        <begin position="196"/>
        <end position="208"/>
    </location>
</feature>
<dbReference type="AlphaFoldDB" id="A0A371K4E1"/>
<gene>
    <name evidence="3" type="ORF">DX914_06625</name>
</gene>
<evidence type="ECO:0008006" key="5">
    <source>
        <dbReference type="Google" id="ProtNLM"/>
    </source>
</evidence>
<evidence type="ECO:0000313" key="4">
    <source>
        <dbReference type="Proteomes" id="UP000264492"/>
    </source>
</evidence>
<dbReference type="RefSeq" id="WP_115858222.1">
    <property type="nucleotide sequence ID" value="NZ_QTSU01000001.1"/>
</dbReference>
<evidence type="ECO:0000256" key="1">
    <source>
        <dbReference type="SAM" id="MobiDB-lite"/>
    </source>
</evidence>
<name>A0A371K4E1_9GAMM</name>
<comment type="caution">
    <text evidence="3">The sequence shown here is derived from an EMBL/GenBank/DDBJ whole genome shotgun (WGS) entry which is preliminary data.</text>
</comment>
<proteinExistence type="predicted"/>
<keyword evidence="2" id="KW-0732">Signal</keyword>
<accession>A0A371K4E1</accession>
<sequence length="208" mass="21836">MGKTIRTWALAALLWAPLAQAADSAAAVDLSKPEAVVEAMSQHAQTRDWKGVAALFDPAALKDFRGLLAPLVELAAKEAPEAGAGPDPRLALLFAGMDAKQLTGASDADFFAAYMGGMVNMAQADVGKTEILGSVAEGEDRRHVVVRSTASAMGISITKMQVVSLRHRAEGWRIELSGDIRGMAEAMNRQLGGEGGEPKPDPAAVEKD</sequence>
<feature type="chain" id="PRO_5016993984" description="DUF4440 domain-containing protein" evidence="2">
    <location>
        <begin position="22"/>
        <end position="208"/>
    </location>
</feature>
<evidence type="ECO:0000313" key="3">
    <source>
        <dbReference type="EMBL" id="RDZ28785.1"/>
    </source>
</evidence>
<organism evidence="3 4">
    <name type="scientific">Lysobacter silvisoli</name>
    <dbReference type="NCBI Taxonomy" id="2293254"/>
    <lineage>
        <taxon>Bacteria</taxon>
        <taxon>Pseudomonadati</taxon>
        <taxon>Pseudomonadota</taxon>
        <taxon>Gammaproteobacteria</taxon>
        <taxon>Lysobacterales</taxon>
        <taxon>Lysobacteraceae</taxon>
        <taxon>Lysobacter</taxon>
    </lineage>
</organism>
<feature type="signal peptide" evidence="2">
    <location>
        <begin position="1"/>
        <end position="21"/>
    </location>
</feature>